<feature type="binding site" evidence="6">
    <location>
        <position position="104"/>
    </location>
    <ligand>
        <name>5-phospho-alpha-D-ribose 1-diphosphate</name>
        <dbReference type="ChEBI" id="CHEBI:58017"/>
        <note>ligand shared between dimeric partners</note>
    </ligand>
</feature>
<evidence type="ECO:0000256" key="1">
    <source>
        <dbReference type="ARBA" id="ARBA00004889"/>
    </source>
</evidence>
<feature type="binding site" evidence="6">
    <location>
        <position position="130"/>
    </location>
    <ligand>
        <name>orotate</name>
        <dbReference type="ChEBI" id="CHEBI:30839"/>
    </ligand>
</feature>
<feature type="binding site" evidence="6">
    <location>
        <position position="100"/>
    </location>
    <ligand>
        <name>5-phospho-alpha-D-ribose 1-diphosphate</name>
        <dbReference type="ChEBI" id="CHEBI:58017"/>
        <note>ligand shared between dimeric partners</note>
    </ligand>
</feature>
<gene>
    <name evidence="6 10" type="primary">pyrE</name>
    <name evidence="9" type="ORF">BPMPBACK_00006</name>
    <name evidence="10" type="ORF">ECNBCPKO_00007</name>
    <name evidence="8" type="ORF">KPMFPNGI_00006</name>
</gene>
<dbReference type="EMBL" id="MT630776">
    <property type="protein sequence ID" value="QNO42867.1"/>
    <property type="molecule type" value="Genomic_DNA"/>
</dbReference>
<evidence type="ECO:0000256" key="5">
    <source>
        <dbReference type="ARBA" id="ARBA00022975"/>
    </source>
</evidence>
<accession>A0A7G9Y686</accession>
<comment type="function">
    <text evidence="6">Catalyzes the transfer of a ribosyl phosphate group from 5-phosphoribose 1-diphosphate to orotate, leading to the formation of orotidine monophosphate (OMP).</text>
</comment>
<evidence type="ECO:0000256" key="3">
    <source>
        <dbReference type="ARBA" id="ARBA00022676"/>
    </source>
</evidence>
<dbReference type="EMBL" id="MT630843">
    <property type="protein sequence ID" value="QNO43520.1"/>
    <property type="molecule type" value="Genomic_DNA"/>
</dbReference>
<dbReference type="NCBIfam" id="TIGR00336">
    <property type="entry name" value="pyrE"/>
    <property type="match status" value="1"/>
</dbReference>
<feature type="binding site" description="in other chain" evidence="6">
    <location>
        <position position="101"/>
    </location>
    <ligand>
        <name>5-phospho-alpha-D-ribose 1-diphosphate</name>
        <dbReference type="ChEBI" id="CHEBI:58017"/>
        <note>ligand shared between dimeric partners</note>
    </ligand>
</feature>
<evidence type="ECO:0000256" key="2">
    <source>
        <dbReference type="ARBA" id="ARBA00011971"/>
    </source>
</evidence>
<dbReference type="EC" id="2.4.2.10" evidence="2 6"/>
<evidence type="ECO:0000313" key="10">
    <source>
        <dbReference type="EMBL" id="QNO43520.1"/>
    </source>
</evidence>
<comment type="pathway">
    <text evidence="1 6">Pyrimidine metabolism; UMP biosynthesis via de novo pathway; UMP from orotate: step 1/2.</text>
</comment>
<dbReference type="Pfam" id="PF00156">
    <property type="entry name" value="Pribosyltran"/>
    <property type="match status" value="1"/>
</dbReference>
<dbReference type="CDD" id="cd06223">
    <property type="entry name" value="PRTases_typeI"/>
    <property type="match status" value="1"/>
</dbReference>
<evidence type="ECO:0000313" key="9">
    <source>
        <dbReference type="EMBL" id="QNO42867.1"/>
    </source>
</evidence>
<evidence type="ECO:0000256" key="6">
    <source>
        <dbReference type="HAMAP-Rule" id="MF_01208"/>
    </source>
</evidence>
<keyword evidence="6" id="KW-0460">Magnesium</keyword>
<comment type="catalytic activity">
    <reaction evidence="6">
        <text>orotidine 5'-phosphate + diphosphate = orotate + 5-phospho-alpha-D-ribose 1-diphosphate</text>
        <dbReference type="Rhea" id="RHEA:10380"/>
        <dbReference type="ChEBI" id="CHEBI:30839"/>
        <dbReference type="ChEBI" id="CHEBI:33019"/>
        <dbReference type="ChEBI" id="CHEBI:57538"/>
        <dbReference type="ChEBI" id="CHEBI:58017"/>
        <dbReference type="EC" id="2.4.2.10"/>
    </reaction>
</comment>
<dbReference type="InterPro" id="IPR023031">
    <property type="entry name" value="OPRT"/>
</dbReference>
<reference evidence="10" key="1">
    <citation type="submission" date="2020-06" db="EMBL/GenBank/DDBJ databases">
        <title>Unique genomic features of the anaerobic methanotrophic archaea.</title>
        <authorList>
            <person name="Chadwick G.L."/>
            <person name="Skennerton C.T."/>
            <person name="Laso-Perez R."/>
            <person name="Leu A.O."/>
            <person name="Speth D.R."/>
            <person name="Yu H."/>
            <person name="Morgan-Lang C."/>
            <person name="Hatzenpichler R."/>
            <person name="Goudeau D."/>
            <person name="Malmstrom R."/>
            <person name="Brazelton W.J."/>
            <person name="Woyke T."/>
            <person name="Hallam S.J."/>
            <person name="Tyson G.W."/>
            <person name="Wegener G."/>
            <person name="Boetius A."/>
            <person name="Orphan V."/>
        </authorList>
    </citation>
    <scope>NUCLEOTIDE SEQUENCE</scope>
</reference>
<dbReference type="Gene3D" id="3.40.50.2020">
    <property type="match status" value="1"/>
</dbReference>
<comment type="similarity">
    <text evidence="6">Belongs to the purine/pyrimidine phosphoribosyltransferase family. PyrE subfamily.</text>
</comment>
<organism evidence="10">
    <name type="scientific">Candidatus Methanogaster sp. ANME-2c ERB4</name>
    <dbReference type="NCBI Taxonomy" id="2759911"/>
    <lineage>
        <taxon>Archaea</taxon>
        <taxon>Methanobacteriati</taxon>
        <taxon>Methanobacteriota</taxon>
        <taxon>Stenosarchaea group</taxon>
        <taxon>Methanomicrobia</taxon>
        <taxon>Methanosarcinales</taxon>
        <taxon>ANME-2 cluster</taxon>
        <taxon>Candidatus Methanogasteraceae</taxon>
        <taxon>Candidatus Methanogaster</taxon>
    </lineage>
</organism>
<dbReference type="GO" id="GO:0000287">
    <property type="term" value="F:magnesium ion binding"/>
    <property type="evidence" value="ECO:0007669"/>
    <property type="project" value="UniProtKB-UniRule"/>
</dbReference>
<comment type="subunit">
    <text evidence="6">Homodimer.</text>
</comment>
<dbReference type="InterPro" id="IPR004467">
    <property type="entry name" value="Or_phspho_trans_dom"/>
</dbReference>
<dbReference type="SUPFAM" id="SSF53271">
    <property type="entry name" value="PRTase-like"/>
    <property type="match status" value="1"/>
</dbReference>
<name>A0A7G9Y686_9EURY</name>
<feature type="binding site" description="in other chain" evidence="6">
    <location>
        <begin position="126"/>
        <end position="134"/>
    </location>
    <ligand>
        <name>5-phospho-alpha-D-ribose 1-diphosphate</name>
        <dbReference type="ChEBI" id="CHEBI:58017"/>
        <note>ligand shared between dimeric partners</note>
    </ligand>
</feature>
<dbReference type="GO" id="GO:0004588">
    <property type="term" value="F:orotate phosphoribosyltransferase activity"/>
    <property type="evidence" value="ECO:0007669"/>
    <property type="project" value="UniProtKB-UniRule"/>
</dbReference>
<dbReference type="UniPathway" id="UPA00070">
    <property type="reaction ID" value="UER00119"/>
</dbReference>
<dbReference type="GO" id="GO:0019856">
    <property type="term" value="P:pyrimidine nucleobase biosynthetic process"/>
    <property type="evidence" value="ECO:0007669"/>
    <property type="project" value="TreeGrafter"/>
</dbReference>
<keyword evidence="3 6" id="KW-0328">Glycosyltransferase</keyword>
<keyword evidence="5 6" id="KW-0665">Pyrimidine biosynthesis</keyword>
<proteinExistence type="inferred from homology"/>
<dbReference type="AlphaFoldDB" id="A0A7G9Y686"/>
<comment type="cofactor">
    <cofactor evidence="6">
        <name>Mg(2+)</name>
        <dbReference type="ChEBI" id="CHEBI:18420"/>
    </cofactor>
</comment>
<dbReference type="PANTHER" id="PTHR19278:SF9">
    <property type="entry name" value="URIDINE 5'-MONOPHOSPHATE SYNTHASE"/>
    <property type="match status" value="1"/>
</dbReference>
<protein>
    <recommendedName>
        <fullName evidence="2 6">Orotate phosphoribosyltransferase</fullName>
        <shortName evidence="6">OPRT</shortName>
        <shortName evidence="6">OPRTase</shortName>
        <ecNumber evidence="2 6">2.4.2.10</ecNumber>
    </recommendedName>
</protein>
<dbReference type="InterPro" id="IPR000836">
    <property type="entry name" value="PRTase_dom"/>
</dbReference>
<dbReference type="InterPro" id="IPR029057">
    <property type="entry name" value="PRTase-like"/>
</dbReference>
<evidence type="ECO:0000256" key="4">
    <source>
        <dbReference type="ARBA" id="ARBA00022679"/>
    </source>
</evidence>
<sequence>MTLTDKEKLQTIIQKKGLITGNTNTFELASGDKSNFFFDMKMVSMDPEGSELMAKVILDNIQNQDYEYIGGLESGSIPIASVVANKSYGTKRPIPAFFVRKTSKGRGTNKAIEGNLSGNSKVIVVEDVTTKGESVLVAVKALREMGCKVDKVITIVDRLSGAGELLDREGVELISIFTRDDFVV</sequence>
<comment type="caution">
    <text evidence="6">Lacks conserved residue(s) required for the propagation of feature annotation.</text>
</comment>
<dbReference type="HAMAP" id="MF_01208">
    <property type="entry name" value="PyrE"/>
    <property type="match status" value="1"/>
</dbReference>
<feature type="binding site" evidence="6">
    <location>
        <position position="158"/>
    </location>
    <ligand>
        <name>orotate</name>
        <dbReference type="ChEBI" id="CHEBI:30839"/>
    </ligand>
</feature>
<dbReference type="PANTHER" id="PTHR19278">
    <property type="entry name" value="OROTATE PHOSPHORIBOSYLTRANSFERASE"/>
    <property type="match status" value="1"/>
</dbReference>
<feature type="domain" description="Phosphoribosyltransferase" evidence="7">
    <location>
        <begin position="51"/>
        <end position="165"/>
    </location>
</feature>
<evidence type="ECO:0000259" key="7">
    <source>
        <dbReference type="Pfam" id="PF00156"/>
    </source>
</evidence>
<dbReference type="EMBL" id="MT630753">
    <property type="protein sequence ID" value="QNO42604.1"/>
    <property type="molecule type" value="Genomic_DNA"/>
</dbReference>
<evidence type="ECO:0000313" key="8">
    <source>
        <dbReference type="EMBL" id="QNO42604.1"/>
    </source>
</evidence>
<dbReference type="GO" id="GO:0044205">
    <property type="term" value="P:'de novo' UMP biosynthetic process"/>
    <property type="evidence" value="ECO:0007669"/>
    <property type="project" value="UniProtKB-UniRule"/>
</dbReference>
<keyword evidence="4 6" id="KW-0808">Transferase</keyword>